<feature type="domain" description="ACT" evidence="1">
    <location>
        <begin position="8"/>
        <end position="76"/>
    </location>
</feature>
<accession>A0A1C3Z083</accession>
<dbReference type="STRING" id="1798183.GA0061080_100261"/>
<dbReference type="RefSeq" id="WP_091119435.1">
    <property type="nucleotide sequence ID" value="NZ_FMBA01000002.1"/>
</dbReference>
<dbReference type="AlphaFoldDB" id="A0A1C3Z083"/>
<dbReference type="Proteomes" id="UP000199698">
    <property type="component" value="Unassembled WGS sequence"/>
</dbReference>
<dbReference type="InterPro" id="IPR002912">
    <property type="entry name" value="ACT_dom"/>
</dbReference>
<dbReference type="SUPFAM" id="SSF55021">
    <property type="entry name" value="ACT-like"/>
    <property type="match status" value="1"/>
</dbReference>
<protein>
    <submittedName>
        <fullName evidence="2">Acetolactate synthase, small subunit</fullName>
    </submittedName>
</protein>
<dbReference type="InterPro" id="IPR045865">
    <property type="entry name" value="ACT-like_dom_sf"/>
</dbReference>
<sequence>MNEQTQYQLVIKAYDKLGALERILRVIRHRGGHIKSMQMQTVENSILIMTLILTTERSFSTLQNQVAKLEDVIVIE</sequence>
<proteinExistence type="predicted"/>
<evidence type="ECO:0000259" key="1">
    <source>
        <dbReference type="PROSITE" id="PS51671"/>
    </source>
</evidence>
<dbReference type="Pfam" id="PF13710">
    <property type="entry name" value="ACT_5"/>
    <property type="match status" value="1"/>
</dbReference>
<evidence type="ECO:0000313" key="2">
    <source>
        <dbReference type="EMBL" id="SCB75670.1"/>
    </source>
</evidence>
<dbReference type="PROSITE" id="PS51671">
    <property type="entry name" value="ACT"/>
    <property type="match status" value="1"/>
</dbReference>
<evidence type="ECO:0000313" key="3">
    <source>
        <dbReference type="Proteomes" id="UP000199698"/>
    </source>
</evidence>
<dbReference type="Gene3D" id="3.30.70.260">
    <property type="match status" value="1"/>
</dbReference>
<keyword evidence="3" id="KW-1185">Reference proteome</keyword>
<gene>
    <name evidence="2" type="ORF">GA0061080_100261</name>
</gene>
<dbReference type="EMBL" id="FMBA01000002">
    <property type="protein sequence ID" value="SCB75670.1"/>
    <property type="molecule type" value="Genomic_DNA"/>
</dbReference>
<reference evidence="3" key="1">
    <citation type="submission" date="2016-08" db="EMBL/GenBank/DDBJ databases">
        <authorList>
            <person name="Varghese N."/>
            <person name="Submissions Spin"/>
        </authorList>
    </citation>
    <scope>NUCLEOTIDE SEQUENCE [LARGE SCALE GENOMIC DNA]</scope>
    <source>
        <strain evidence="3">R-53144</strain>
    </source>
</reference>
<organism evidence="2 3">
    <name type="scientific">Gilliamella intestini</name>
    <dbReference type="NCBI Taxonomy" id="1798183"/>
    <lineage>
        <taxon>Bacteria</taxon>
        <taxon>Pseudomonadati</taxon>
        <taxon>Pseudomonadota</taxon>
        <taxon>Gammaproteobacteria</taxon>
        <taxon>Orbales</taxon>
        <taxon>Orbaceae</taxon>
        <taxon>Gilliamella</taxon>
    </lineage>
</organism>
<name>A0A1C3Z083_9GAMM</name>
<dbReference type="OrthoDB" id="6198158at2"/>
<dbReference type="NCBIfam" id="NF008362">
    <property type="entry name" value="PRK11152.1"/>
    <property type="match status" value="1"/>
</dbReference>